<gene>
    <name evidence="1" type="primary">P5CSB</name>
    <name evidence="1" type="ORF">Tsubulata_035937</name>
</gene>
<dbReference type="InterPro" id="IPR016161">
    <property type="entry name" value="Ald_DH/histidinol_DH"/>
</dbReference>
<proteinExistence type="predicted"/>
<evidence type="ECO:0000313" key="1">
    <source>
        <dbReference type="EMBL" id="KAJ4850733.1"/>
    </source>
</evidence>
<dbReference type="OrthoDB" id="1934954at2759"/>
<dbReference type="AlphaFoldDB" id="A0A9Q0GJI5"/>
<keyword evidence="2" id="KW-1185">Reference proteome</keyword>
<protein>
    <submittedName>
        <fullName evidence="1">Delta-1-pyrroline-5-carboxylate synthase B</fullName>
    </submittedName>
</protein>
<evidence type="ECO:0000313" key="2">
    <source>
        <dbReference type="Proteomes" id="UP001141552"/>
    </source>
</evidence>
<name>A0A9Q0GJI5_9ROSI</name>
<dbReference type="SUPFAM" id="SSF53720">
    <property type="entry name" value="ALDH-like"/>
    <property type="match status" value="1"/>
</dbReference>
<organism evidence="1 2">
    <name type="scientific">Turnera subulata</name>
    <dbReference type="NCBI Taxonomy" id="218843"/>
    <lineage>
        <taxon>Eukaryota</taxon>
        <taxon>Viridiplantae</taxon>
        <taxon>Streptophyta</taxon>
        <taxon>Embryophyta</taxon>
        <taxon>Tracheophyta</taxon>
        <taxon>Spermatophyta</taxon>
        <taxon>Magnoliopsida</taxon>
        <taxon>eudicotyledons</taxon>
        <taxon>Gunneridae</taxon>
        <taxon>Pentapetalae</taxon>
        <taxon>rosids</taxon>
        <taxon>fabids</taxon>
        <taxon>Malpighiales</taxon>
        <taxon>Passifloraceae</taxon>
        <taxon>Turnera</taxon>
    </lineage>
</organism>
<sequence length="81" mass="9053">MKPSLKFSYVKLIVQQYFTMPAHDFVMEPDLAWVGISTGRIHARGPVGVEGLLTTRWILRGKGQVVNGDEGVVYTHKDLPV</sequence>
<dbReference type="Proteomes" id="UP001141552">
    <property type="component" value="Unassembled WGS sequence"/>
</dbReference>
<dbReference type="PANTHER" id="PTHR11063">
    <property type="entry name" value="GLUTAMATE SEMIALDEHYDE DEHYDROGENASE"/>
    <property type="match status" value="1"/>
</dbReference>
<comment type="caution">
    <text evidence="1">The sequence shown here is derived from an EMBL/GenBank/DDBJ whole genome shotgun (WGS) entry which is preliminary data.</text>
</comment>
<accession>A0A9Q0GJI5</accession>
<reference evidence="1" key="1">
    <citation type="submission" date="2022-02" db="EMBL/GenBank/DDBJ databases">
        <authorList>
            <person name="Henning P.M."/>
            <person name="McCubbin A.G."/>
            <person name="Shore J.S."/>
        </authorList>
    </citation>
    <scope>NUCLEOTIDE SEQUENCE</scope>
    <source>
        <strain evidence="1">F60SS</strain>
        <tissue evidence="1">Leaves</tissue>
    </source>
</reference>
<dbReference type="PANTHER" id="PTHR11063:SF8">
    <property type="entry name" value="DELTA-1-PYRROLINE-5-CARBOXYLATE SYNTHASE"/>
    <property type="match status" value="1"/>
</dbReference>
<dbReference type="EMBL" id="JAKUCV010000239">
    <property type="protein sequence ID" value="KAJ4850733.1"/>
    <property type="molecule type" value="Genomic_DNA"/>
</dbReference>
<dbReference type="GO" id="GO:0004350">
    <property type="term" value="F:glutamate-5-semialdehyde dehydrogenase activity"/>
    <property type="evidence" value="ECO:0007669"/>
    <property type="project" value="TreeGrafter"/>
</dbReference>
<dbReference type="InterPro" id="IPR016162">
    <property type="entry name" value="Ald_DH_N"/>
</dbReference>
<reference evidence="1" key="2">
    <citation type="journal article" date="2023" name="Plants (Basel)">
        <title>Annotation of the Turnera subulata (Passifloraceae) Draft Genome Reveals the S-Locus Evolved after the Divergence of Turneroideae from Passifloroideae in a Stepwise Manner.</title>
        <authorList>
            <person name="Henning P.M."/>
            <person name="Roalson E.H."/>
            <person name="Mir W."/>
            <person name="McCubbin A.G."/>
            <person name="Shore J.S."/>
        </authorList>
    </citation>
    <scope>NUCLEOTIDE SEQUENCE</scope>
    <source>
        <strain evidence="1">F60SS</strain>
    </source>
</reference>
<dbReference type="Gene3D" id="3.40.605.10">
    <property type="entry name" value="Aldehyde Dehydrogenase, Chain A, domain 1"/>
    <property type="match status" value="1"/>
</dbReference>